<keyword evidence="1" id="KW-1133">Transmembrane helix</keyword>
<keyword evidence="1" id="KW-0472">Membrane</keyword>
<dbReference type="RefSeq" id="WP_067088767.1">
    <property type="nucleotide sequence ID" value="NZ_LWMV01000011.1"/>
</dbReference>
<feature type="transmembrane region" description="Helical" evidence="1">
    <location>
        <begin position="38"/>
        <end position="55"/>
    </location>
</feature>
<accession>A0A166E8U2</accession>
<dbReference type="OrthoDB" id="76617at2157"/>
<dbReference type="Proteomes" id="UP000077245">
    <property type="component" value="Unassembled WGS sequence"/>
</dbReference>
<feature type="transmembrane region" description="Helical" evidence="1">
    <location>
        <begin position="93"/>
        <end position="117"/>
    </location>
</feature>
<reference evidence="2 3" key="1">
    <citation type="submission" date="2016-04" db="EMBL/GenBank/DDBJ databases">
        <title>Genome sequence of Methanobrevibacter curvatus DSM 11111.</title>
        <authorList>
            <person name="Poehlein A."/>
            <person name="Seedorf H."/>
            <person name="Daniel R."/>
        </authorList>
    </citation>
    <scope>NUCLEOTIDE SEQUENCE [LARGE SCALE GENOMIC DNA]</scope>
    <source>
        <strain evidence="2 3">DSM 11111</strain>
    </source>
</reference>
<gene>
    <name evidence="2" type="ORF">MBCUR_00640</name>
</gene>
<feature type="transmembrane region" description="Helical" evidence="1">
    <location>
        <begin position="12"/>
        <end position="32"/>
    </location>
</feature>
<feature type="transmembrane region" description="Helical" evidence="1">
    <location>
        <begin position="62"/>
        <end position="81"/>
    </location>
</feature>
<dbReference type="AlphaFoldDB" id="A0A166E8U2"/>
<organism evidence="2 3">
    <name type="scientific">Methanobrevibacter curvatus</name>
    <dbReference type="NCBI Taxonomy" id="49547"/>
    <lineage>
        <taxon>Archaea</taxon>
        <taxon>Methanobacteriati</taxon>
        <taxon>Methanobacteriota</taxon>
        <taxon>Methanomada group</taxon>
        <taxon>Methanobacteria</taxon>
        <taxon>Methanobacteriales</taxon>
        <taxon>Methanobacteriaceae</taxon>
        <taxon>Methanobrevibacter</taxon>
    </lineage>
</organism>
<protein>
    <submittedName>
        <fullName evidence="2">Uncharacterized protein</fullName>
    </submittedName>
</protein>
<dbReference type="PATRIC" id="fig|49547.3.peg.69"/>
<sequence>MSINDIFIDLNEIWKDIVKGLLIFIIFLIVAIDVLPDWSYIPGFIAAIGLLYVGYKSNNSIQAAVLAMLSSIPGFFVLYTTNSPDFQINQESIQIQALVLISLLLIGLICGFLGYIFRKRSDAALAEEAKKQENQTKPSKKDR</sequence>
<dbReference type="EMBL" id="LWMV01000011">
    <property type="protein sequence ID" value="KZX16400.1"/>
    <property type="molecule type" value="Genomic_DNA"/>
</dbReference>
<keyword evidence="1" id="KW-0812">Transmembrane</keyword>
<evidence type="ECO:0000313" key="2">
    <source>
        <dbReference type="EMBL" id="KZX16400.1"/>
    </source>
</evidence>
<name>A0A166E8U2_9EURY</name>
<comment type="caution">
    <text evidence="2">The sequence shown here is derived from an EMBL/GenBank/DDBJ whole genome shotgun (WGS) entry which is preliminary data.</text>
</comment>
<keyword evidence="3" id="KW-1185">Reference proteome</keyword>
<evidence type="ECO:0000313" key="3">
    <source>
        <dbReference type="Proteomes" id="UP000077245"/>
    </source>
</evidence>
<proteinExistence type="predicted"/>
<evidence type="ECO:0000256" key="1">
    <source>
        <dbReference type="SAM" id="Phobius"/>
    </source>
</evidence>